<organism evidence="3 5">
    <name type="scientific">Dracunculus medinensis</name>
    <name type="common">Guinea worm</name>
    <dbReference type="NCBI Taxonomy" id="318479"/>
    <lineage>
        <taxon>Eukaryota</taxon>
        <taxon>Metazoa</taxon>
        <taxon>Ecdysozoa</taxon>
        <taxon>Nematoda</taxon>
        <taxon>Chromadorea</taxon>
        <taxon>Rhabditida</taxon>
        <taxon>Spirurina</taxon>
        <taxon>Dracunculoidea</taxon>
        <taxon>Dracunculidae</taxon>
        <taxon>Dracunculus</taxon>
    </lineage>
</organism>
<keyword evidence="4" id="KW-1185">Reference proteome</keyword>
<protein>
    <submittedName>
        <fullName evidence="5">EB domain-containing protein</fullName>
    </submittedName>
</protein>
<dbReference type="Proteomes" id="UP000038040">
    <property type="component" value="Unplaced"/>
</dbReference>
<dbReference type="EMBL" id="UYYG01000027">
    <property type="protein sequence ID" value="VDN51681.1"/>
    <property type="molecule type" value="Genomic_DNA"/>
</dbReference>
<feature type="domain" description="TIL-like" evidence="1">
    <location>
        <begin position="585"/>
        <end position="629"/>
    </location>
</feature>
<feature type="domain" description="TIL-like" evidence="1">
    <location>
        <begin position="294"/>
        <end position="332"/>
    </location>
</feature>
<proteinExistence type="predicted"/>
<evidence type="ECO:0000313" key="2">
    <source>
        <dbReference type="EMBL" id="VDN51681.1"/>
    </source>
</evidence>
<evidence type="ECO:0000313" key="3">
    <source>
        <dbReference type="Proteomes" id="UP000038040"/>
    </source>
</evidence>
<name>A0A158Q5E8_DRAME</name>
<feature type="domain" description="TIL-like" evidence="1">
    <location>
        <begin position="736"/>
        <end position="774"/>
    </location>
</feature>
<evidence type="ECO:0000313" key="4">
    <source>
        <dbReference type="Proteomes" id="UP000274756"/>
    </source>
</evidence>
<feature type="domain" description="TIL-like" evidence="1">
    <location>
        <begin position="364"/>
        <end position="403"/>
    </location>
</feature>
<reference evidence="2 4" key="2">
    <citation type="submission" date="2018-11" db="EMBL/GenBank/DDBJ databases">
        <authorList>
            <consortium name="Pathogen Informatics"/>
        </authorList>
    </citation>
    <scope>NUCLEOTIDE SEQUENCE [LARGE SCALE GENOMIC DNA]</scope>
</reference>
<dbReference type="InterPro" id="IPR054450">
    <property type="entry name" value="TIL-like_dom"/>
</dbReference>
<feature type="domain" description="TIL-like" evidence="1">
    <location>
        <begin position="18"/>
        <end position="41"/>
    </location>
</feature>
<feature type="domain" description="TIL-like" evidence="1">
    <location>
        <begin position="669"/>
        <end position="710"/>
    </location>
</feature>
<evidence type="ECO:0000313" key="5">
    <source>
        <dbReference type="WBParaSite" id="DME_0000718301-mRNA-1"/>
    </source>
</evidence>
<dbReference type="Proteomes" id="UP000274756">
    <property type="component" value="Unassembled WGS sequence"/>
</dbReference>
<gene>
    <name evidence="2" type="ORF">DME_LOCUS1654</name>
</gene>
<dbReference type="Pfam" id="PF22897">
    <property type="entry name" value="TIL_2"/>
    <property type="match status" value="9"/>
</dbReference>
<sequence length="787" mass="89340">MIFVPFAWYDTFKDFFWHNSCLQRCSCMTDNYKKINGQCIEQKKVAENTVHERSLDSCLRGKCALLQEIFDTDCLLQERSCGQNMIFITAHKLSVQNDSNYFHCIVKCVCISGHYEKNGQCIKKSDISVDAYNPCDMEPCKPNEIVLDAGCHLTGHKCGTNMIFKIISQGINYPSISRYCIQRCSCKSEDFVPKAFHCEERDEIRLKQEMTSNDILQFCPRAIYNLEQDITDIGCRLTGLKCGENMIFVTMEQYFSENSDTIIGCVQSCRCKEGGYCELGKKIYDYDCALTDTECGINMIFVTVQRNNDAEYCIQICKCKSAEYIERDGKCLIKVISAIDQPCFKNANCALGDSITDEGCQLSGQKCGINMEFIPFVLNLPMNICIQYCLCDNESFVTNSEQCSKRNSSHLSEMNIINMCEAADEHWIKLNKYILKSVKYTAMSGRRPCYRRVNSPSQELLNISLLIMPCGLYVKGRSWTDHVLLNCLKGTCSLHQKILDYGCGLQGRSCGLNMTFRIIGREELGDTEIIGVSCTVVCGCASEFYEKNGQCIPKERQLIPLQYNPCTNRICAVGEIFFDENCRLTGQKCGTNMIFVITTHGTIFASNSQYCYQRCSCKNDEFIEKFFQCEKKATIHSINGIFHINFIEHCSPNYFKYGQEIFDSGCRLTGQKCAPNMVFSSVENVDTDCTQRCICAEGYDYSEDDEQCIKEWYCEGGYCKLGKVIFDNGCTLTSFKCGVNMKFVILEKIDSRNCIQECSCISNEYIAMNGECMKKGGTSPNYLESGR</sequence>
<feature type="domain" description="TIL-like" evidence="1">
    <location>
        <begin position="80"/>
        <end position="123"/>
    </location>
</feature>
<reference evidence="5" key="1">
    <citation type="submission" date="2016-04" db="UniProtKB">
        <authorList>
            <consortium name="WormBaseParasite"/>
        </authorList>
    </citation>
    <scope>IDENTIFICATION</scope>
</reference>
<feature type="domain" description="TIL-like" evidence="1">
    <location>
        <begin position="154"/>
        <end position="195"/>
    </location>
</feature>
<accession>A0A158Q5E8</accession>
<evidence type="ECO:0000259" key="1">
    <source>
        <dbReference type="Pfam" id="PF22897"/>
    </source>
</evidence>
<feature type="domain" description="TIL-like" evidence="1">
    <location>
        <begin position="507"/>
        <end position="552"/>
    </location>
</feature>
<dbReference type="WBParaSite" id="DME_0000718301-mRNA-1">
    <property type="protein sequence ID" value="DME_0000718301-mRNA-1"/>
    <property type="gene ID" value="DME_0000718301"/>
</dbReference>
<dbReference type="AlphaFoldDB" id="A0A158Q5E8"/>